<evidence type="ECO:0000313" key="5">
    <source>
        <dbReference type="Proteomes" id="UP000829685"/>
    </source>
</evidence>
<evidence type="ECO:0000256" key="1">
    <source>
        <dbReference type="SAM" id="MobiDB-lite"/>
    </source>
</evidence>
<protein>
    <recommendedName>
        <fullName evidence="3">J domain-containing protein</fullName>
    </recommendedName>
</protein>
<dbReference type="PANTHER" id="PTHR43948:SF10">
    <property type="entry name" value="MRJ, ISOFORM E"/>
    <property type="match status" value="1"/>
</dbReference>
<accession>A0A9Q0AW32</accession>
<gene>
    <name evidence="4" type="ORF">JX265_001049</name>
</gene>
<evidence type="ECO:0000313" key="4">
    <source>
        <dbReference type="EMBL" id="KAI1880809.1"/>
    </source>
</evidence>
<dbReference type="AlphaFoldDB" id="A0A9Q0AW32"/>
<dbReference type="EMBL" id="JAFIMR010000002">
    <property type="protein sequence ID" value="KAI1880809.1"/>
    <property type="molecule type" value="Genomic_DNA"/>
</dbReference>
<dbReference type="InterPro" id="IPR036869">
    <property type="entry name" value="J_dom_sf"/>
</dbReference>
<keyword evidence="5" id="KW-1185">Reference proteome</keyword>
<feature type="domain" description="J" evidence="3">
    <location>
        <begin position="10"/>
        <end position="80"/>
    </location>
</feature>
<dbReference type="Proteomes" id="UP000829685">
    <property type="component" value="Unassembled WGS sequence"/>
</dbReference>
<evidence type="ECO:0000259" key="3">
    <source>
        <dbReference type="PROSITE" id="PS50076"/>
    </source>
</evidence>
<evidence type="ECO:0000256" key="2">
    <source>
        <dbReference type="SAM" id="Phobius"/>
    </source>
</evidence>
<dbReference type="InterPro" id="IPR001623">
    <property type="entry name" value="DnaJ_domain"/>
</dbReference>
<dbReference type="PRINTS" id="PR00625">
    <property type="entry name" value="JDOMAIN"/>
</dbReference>
<keyword evidence="2" id="KW-0472">Membrane</keyword>
<feature type="transmembrane region" description="Helical" evidence="2">
    <location>
        <begin position="165"/>
        <end position="183"/>
    </location>
</feature>
<sequence length="387" mass="44780">MAFSIRIKPDYYERLRVGKNASPDMIKKGFHKVALKYHPDKAARTDLRTVTANETVFKSCQEAYEVLINPKKRRRYDQWLTEAYMHKYLELKGFAGLTTTTIQDVRKLLRDEGFIEYMEDVGLPVTGVLLTLGGNNFTFTESEGSDTTRADKSIKSHQKNQSSSLKKWLIFWSIVALVVYLILPQGKPPTYYDILGIPVNATTSEIKQAYRVKRQEHHPDKTSSEKAAKEAHLMMLELAEAHEVLSSERRCNYDFIHVHRNSEQRRDCHNMFLQQERNRQREDREARDTNRQEENAHRRRESQKLDDALRELRNQYLGETGIEVVHRHMETVVALSASAAVSIRSGVVERMVRLGEAYHWICSKDPVMRIASFVASRFVGFDLCALA</sequence>
<name>A0A9Q0AW32_9PEZI</name>
<dbReference type="CDD" id="cd06257">
    <property type="entry name" value="DnaJ"/>
    <property type="match status" value="2"/>
</dbReference>
<dbReference type="Gene3D" id="1.10.287.110">
    <property type="entry name" value="DnaJ domain"/>
    <property type="match status" value="2"/>
</dbReference>
<organism evidence="4 5">
    <name type="scientific">Neoarthrinium moseri</name>
    <dbReference type="NCBI Taxonomy" id="1658444"/>
    <lineage>
        <taxon>Eukaryota</taxon>
        <taxon>Fungi</taxon>
        <taxon>Dikarya</taxon>
        <taxon>Ascomycota</taxon>
        <taxon>Pezizomycotina</taxon>
        <taxon>Sordariomycetes</taxon>
        <taxon>Xylariomycetidae</taxon>
        <taxon>Amphisphaeriales</taxon>
        <taxon>Apiosporaceae</taxon>
        <taxon>Neoarthrinium</taxon>
    </lineage>
</organism>
<dbReference type="SUPFAM" id="SSF46565">
    <property type="entry name" value="Chaperone J-domain"/>
    <property type="match status" value="2"/>
</dbReference>
<feature type="compositionally biased region" description="Basic and acidic residues" evidence="1">
    <location>
        <begin position="276"/>
        <end position="305"/>
    </location>
</feature>
<feature type="region of interest" description="Disordered" evidence="1">
    <location>
        <begin position="274"/>
        <end position="305"/>
    </location>
</feature>
<feature type="domain" description="J" evidence="3">
    <location>
        <begin position="190"/>
        <end position="257"/>
    </location>
</feature>
<reference evidence="4" key="1">
    <citation type="submission" date="2021-03" db="EMBL/GenBank/DDBJ databases">
        <title>Revisited historic fungal species revealed as producer of novel bioactive compounds through whole genome sequencing and comparative genomics.</title>
        <authorList>
            <person name="Vignolle G.A."/>
            <person name="Hochenegger N."/>
            <person name="Mach R.L."/>
            <person name="Mach-Aigner A.R."/>
            <person name="Javad Rahimi M."/>
            <person name="Salim K.A."/>
            <person name="Chan C.M."/>
            <person name="Lim L.B.L."/>
            <person name="Cai F."/>
            <person name="Druzhinina I.S."/>
            <person name="U'Ren J.M."/>
            <person name="Derntl C."/>
        </authorList>
    </citation>
    <scope>NUCLEOTIDE SEQUENCE</scope>
    <source>
        <strain evidence="4">TUCIM 5799</strain>
    </source>
</reference>
<proteinExistence type="predicted"/>
<dbReference type="SMART" id="SM00271">
    <property type="entry name" value="DnaJ"/>
    <property type="match status" value="2"/>
</dbReference>
<dbReference type="PANTHER" id="PTHR43948">
    <property type="entry name" value="DNAJ HOMOLOG SUBFAMILY B"/>
    <property type="match status" value="1"/>
</dbReference>
<dbReference type="Pfam" id="PF00226">
    <property type="entry name" value="DnaJ"/>
    <property type="match status" value="2"/>
</dbReference>
<comment type="caution">
    <text evidence="4">The sequence shown here is derived from an EMBL/GenBank/DDBJ whole genome shotgun (WGS) entry which is preliminary data.</text>
</comment>
<keyword evidence="2" id="KW-0812">Transmembrane</keyword>
<keyword evidence="2" id="KW-1133">Transmembrane helix</keyword>
<dbReference type="PROSITE" id="PS50076">
    <property type="entry name" value="DNAJ_2"/>
    <property type="match status" value="2"/>
</dbReference>